<dbReference type="AlphaFoldDB" id="A0A0F9CM43"/>
<sequence length="205" mass="22138">MSEVKKTEDFVLMLMNMRVAFPNFWVATKMKPTDKAAFSGSFIMPLEHPQIPEIRAAITAVAVAKWGDQANEILKVLIAGDKVCLHNGDLKAQYDGFAGNLYVSARGYSRPLILGQDKARLDEADGKPYSGCYVNARVALWAQSNSWGKRINAQLGGVQFLRDGEAFGGGSVAQPDEFETVAGGDADGEAPVIDTGVWDDLVGPQ</sequence>
<accession>A0A0F9CM43</accession>
<dbReference type="SUPFAM" id="SSF50249">
    <property type="entry name" value="Nucleic acid-binding proteins"/>
    <property type="match status" value="1"/>
</dbReference>
<dbReference type="Gene3D" id="2.40.50.140">
    <property type="entry name" value="Nucleic acid-binding proteins"/>
    <property type="match status" value="1"/>
</dbReference>
<gene>
    <name evidence="1" type="ORF">LCGC14_2305930</name>
</gene>
<dbReference type="InterPro" id="IPR012340">
    <property type="entry name" value="NA-bd_OB-fold"/>
</dbReference>
<dbReference type="Pfam" id="PF10991">
    <property type="entry name" value="Enc34_ssDNA-bd"/>
    <property type="match status" value="1"/>
</dbReference>
<organism evidence="1">
    <name type="scientific">marine sediment metagenome</name>
    <dbReference type="NCBI Taxonomy" id="412755"/>
    <lineage>
        <taxon>unclassified sequences</taxon>
        <taxon>metagenomes</taxon>
        <taxon>ecological metagenomes</taxon>
    </lineage>
</organism>
<proteinExistence type="predicted"/>
<dbReference type="InterPro" id="IPR022595">
    <property type="entry name" value="Enc34_ssDNA-bd"/>
</dbReference>
<protein>
    <submittedName>
        <fullName evidence="1">Uncharacterized protein</fullName>
    </submittedName>
</protein>
<dbReference type="EMBL" id="LAZR01032615">
    <property type="protein sequence ID" value="KKL50393.1"/>
    <property type="molecule type" value="Genomic_DNA"/>
</dbReference>
<reference evidence="1" key="1">
    <citation type="journal article" date="2015" name="Nature">
        <title>Complex archaea that bridge the gap between prokaryotes and eukaryotes.</title>
        <authorList>
            <person name="Spang A."/>
            <person name="Saw J.H."/>
            <person name="Jorgensen S.L."/>
            <person name="Zaremba-Niedzwiedzka K."/>
            <person name="Martijn J."/>
            <person name="Lind A.E."/>
            <person name="van Eijk R."/>
            <person name="Schleper C."/>
            <person name="Guy L."/>
            <person name="Ettema T.J."/>
        </authorList>
    </citation>
    <scope>NUCLEOTIDE SEQUENCE</scope>
</reference>
<name>A0A0F9CM43_9ZZZZ</name>
<evidence type="ECO:0000313" key="1">
    <source>
        <dbReference type="EMBL" id="KKL50393.1"/>
    </source>
</evidence>
<comment type="caution">
    <text evidence="1">The sequence shown here is derived from an EMBL/GenBank/DDBJ whole genome shotgun (WGS) entry which is preliminary data.</text>
</comment>